<evidence type="ECO:0000313" key="7">
    <source>
        <dbReference type="EMBL" id="MFB9519342.1"/>
    </source>
</evidence>
<evidence type="ECO:0000256" key="4">
    <source>
        <dbReference type="ARBA" id="ARBA00022827"/>
    </source>
</evidence>
<dbReference type="EMBL" id="JBHMCR010000004">
    <property type="protein sequence ID" value="MFB9519342.1"/>
    <property type="molecule type" value="Genomic_DNA"/>
</dbReference>
<dbReference type="Gene3D" id="3.50.50.100">
    <property type="match status" value="1"/>
</dbReference>
<evidence type="ECO:0000256" key="5">
    <source>
        <dbReference type="ARBA" id="ARBA00023002"/>
    </source>
</evidence>
<protein>
    <submittedName>
        <fullName evidence="7">NAD(P)/FAD-dependent oxidoreductase</fullName>
        <ecNumber evidence="7">1.6.5.-</ecNumber>
    </submittedName>
</protein>
<dbReference type="GO" id="GO:0016491">
    <property type="term" value="F:oxidoreductase activity"/>
    <property type="evidence" value="ECO:0007669"/>
    <property type="project" value="UniProtKB-KW"/>
</dbReference>
<name>A0ABV5P824_STRCM</name>
<gene>
    <name evidence="7" type="ORF">ACFFTU_05215</name>
</gene>
<dbReference type="InterPro" id="IPR036188">
    <property type="entry name" value="FAD/NAD-bd_sf"/>
</dbReference>
<evidence type="ECO:0000256" key="2">
    <source>
        <dbReference type="ARBA" id="ARBA00005272"/>
    </source>
</evidence>
<evidence type="ECO:0000256" key="1">
    <source>
        <dbReference type="ARBA" id="ARBA00001974"/>
    </source>
</evidence>
<evidence type="ECO:0000313" key="8">
    <source>
        <dbReference type="Proteomes" id="UP001589718"/>
    </source>
</evidence>
<dbReference type="SUPFAM" id="SSF51905">
    <property type="entry name" value="FAD/NAD(P)-binding domain"/>
    <property type="match status" value="1"/>
</dbReference>
<feature type="domain" description="FAD/NAD(P)-binding" evidence="6">
    <location>
        <begin position="8"/>
        <end position="272"/>
    </location>
</feature>
<dbReference type="InterPro" id="IPR051169">
    <property type="entry name" value="NADH-Q_oxidoreductase"/>
</dbReference>
<keyword evidence="3" id="KW-0285">Flavoprotein</keyword>
<organism evidence="7 8">
    <name type="scientific">Streptomyces cremeus</name>
    <dbReference type="NCBI Taxonomy" id="66881"/>
    <lineage>
        <taxon>Bacteria</taxon>
        <taxon>Bacillati</taxon>
        <taxon>Actinomycetota</taxon>
        <taxon>Actinomycetes</taxon>
        <taxon>Kitasatosporales</taxon>
        <taxon>Streptomycetaceae</taxon>
        <taxon>Streptomyces</taxon>
    </lineage>
</organism>
<dbReference type="Proteomes" id="UP001589718">
    <property type="component" value="Unassembled WGS sequence"/>
</dbReference>
<keyword evidence="5 7" id="KW-0560">Oxidoreductase</keyword>
<sequence length="362" mass="37941">MNTHRTPRTLVIGAGYSGLMAALRLAPHVPVTLVDPVGHLTERIRLHEVAAGRPEAEVVHPLRRFLRHTRITHHTARATDLDPAARTVTLDTGLVLPYDRLVYALGSTTRLPAAHTERLFTAESAPALHKRLLDGPGRLAVVGGGLTGIETAAEIAERCGRDWQVRLLTSGGLAPGVSAKGRAHLHATLAALGVRVTEGARVDDPDAVDADVVVWSASMVPGTALAARAGLALNSLGRIDVDASRRSVSHPEIYVPGDAGGTQRMSCQAALPTGSRVASSILAEARGKAPDARPVAFVLQCVSLGRADGLVQSVRSDDSPRELTLTGKPAAFVKEQICRSTVRALALASRRPGALPAVPGLG</sequence>
<accession>A0ABV5P824</accession>
<evidence type="ECO:0000256" key="3">
    <source>
        <dbReference type="ARBA" id="ARBA00022630"/>
    </source>
</evidence>
<dbReference type="PRINTS" id="PR00368">
    <property type="entry name" value="FADPNR"/>
</dbReference>
<comment type="similarity">
    <text evidence="2">Belongs to the NADH dehydrogenase family.</text>
</comment>
<dbReference type="InterPro" id="IPR023753">
    <property type="entry name" value="FAD/NAD-binding_dom"/>
</dbReference>
<dbReference type="RefSeq" id="WP_345220650.1">
    <property type="nucleotide sequence ID" value="NZ_BAAAXE010000013.1"/>
</dbReference>
<dbReference type="Pfam" id="PF07992">
    <property type="entry name" value="Pyr_redox_2"/>
    <property type="match status" value="1"/>
</dbReference>
<dbReference type="PANTHER" id="PTHR42913">
    <property type="entry name" value="APOPTOSIS-INDUCING FACTOR 1"/>
    <property type="match status" value="1"/>
</dbReference>
<keyword evidence="8" id="KW-1185">Reference proteome</keyword>
<comment type="cofactor">
    <cofactor evidence="1">
        <name>FAD</name>
        <dbReference type="ChEBI" id="CHEBI:57692"/>
    </cofactor>
</comment>
<reference evidence="7 8" key="1">
    <citation type="submission" date="2024-09" db="EMBL/GenBank/DDBJ databases">
        <authorList>
            <person name="Sun Q."/>
            <person name="Mori K."/>
        </authorList>
    </citation>
    <scope>NUCLEOTIDE SEQUENCE [LARGE SCALE GENOMIC DNA]</scope>
    <source>
        <strain evidence="7 8">JCM 4362</strain>
    </source>
</reference>
<dbReference type="EC" id="1.6.5.-" evidence="7"/>
<comment type="caution">
    <text evidence="7">The sequence shown here is derived from an EMBL/GenBank/DDBJ whole genome shotgun (WGS) entry which is preliminary data.</text>
</comment>
<evidence type="ECO:0000259" key="6">
    <source>
        <dbReference type="Pfam" id="PF07992"/>
    </source>
</evidence>
<keyword evidence="4" id="KW-0274">FAD</keyword>
<proteinExistence type="inferred from homology"/>
<dbReference type="PANTHER" id="PTHR42913:SF3">
    <property type="entry name" value="64 KDA MITOCHONDRIAL NADH DEHYDROGENASE (EUROFUNG)"/>
    <property type="match status" value="1"/>
</dbReference>